<dbReference type="AlphaFoldDB" id="A0A165W2L6"/>
<gene>
    <name evidence="5" type="ORF">NEOLEDRAFT_1053454</name>
</gene>
<evidence type="ECO:0000256" key="2">
    <source>
        <dbReference type="SAM" id="MobiDB-lite"/>
    </source>
</evidence>
<accession>A0A165W2L6</accession>
<reference evidence="5 6" key="1">
    <citation type="journal article" date="2016" name="Mol. Biol. Evol.">
        <title>Comparative Genomics of Early-Diverging Mushroom-Forming Fungi Provides Insights into the Origins of Lignocellulose Decay Capabilities.</title>
        <authorList>
            <person name="Nagy L.G."/>
            <person name="Riley R."/>
            <person name="Tritt A."/>
            <person name="Adam C."/>
            <person name="Daum C."/>
            <person name="Floudas D."/>
            <person name="Sun H."/>
            <person name="Yadav J.S."/>
            <person name="Pangilinan J."/>
            <person name="Larsson K.H."/>
            <person name="Matsuura K."/>
            <person name="Barry K."/>
            <person name="Labutti K."/>
            <person name="Kuo R."/>
            <person name="Ohm R.A."/>
            <person name="Bhattacharya S.S."/>
            <person name="Shirouzu T."/>
            <person name="Yoshinaga Y."/>
            <person name="Martin F.M."/>
            <person name="Grigoriev I.V."/>
            <person name="Hibbett D.S."/>
        </authorList>
    </citation>
    <scope>NUCLEOTIDE SEQUENCE [LARGE SCALE GENOMIC DNA]</scope>
    <source>
        <strain evidence="5 6">HHB14362 ss-1</strain>
    </source>
</reference>
<dbReference type="InterPro" id="IPR000008">
    <property type="entry name" value="C2_dom"/>
</dbReference>
<dbReference type="PROSITE" id="PS50004">
    <property type="entry name" value="C2"/>
    <property type="match status" value="1"/>
</dbReference>
<dbReference type="SUPFAM" id="SSF48350">
    <property type="entry name" value="GTPase activation domain, GAP"/>
    <property type="match status" value="1"/>
</dbReference>
<feature type="compositionally biased region" description="Polar residues" evidence="2">
    <location>
        <begin position="741"/>
        <end position="753"/>
    </location>
</feature>
<dbReference type="PANTHER" id="PTHR10194:SF60">
    <property type="entry name" value="RAS GTPASE-ACTIVATING PROTEIN RASKOL"/>
    <property type="match status" value="1"/>
</dbReference>
<dbReference type="SMART" id="SM00323">
    <property type="entry name" value="RasGAP"/>
    <property type="match status" value="1"/>
</dbReference>
<protein>
    <submittedName>
        <fullName evidence="5">Rho GTPase activation protein</fullName>
    </submittedName>
</protein>
<dbReference type="Pfam" id="PF00168">
    <property type="entry name" value="C2"/>
    <property type="match status" value="1"/>
</dbReference>
<feature type="compositionally biased region" description="Basic residues" evidence="2">
    <location>
        <begin position="831"/>
        <end position="844"/>
    </location>
</feature>
<dbReference type="EMBL" id="KV425551">
    <property type="protein sequence ID" value="KZT30577.1"/>
    <property type="molecule type" value="Genomic_DNA"/>
</dbReference>
<feature type="domain" description="C2" evidence="3">
    <location>
        <begin position="169"/>
        <end position="302"/>
    </location>
</feature>
<dbReference type="InterPro" id="IPR008936">
    <property type="entry name" value="Rho_GTPase_activation_prot"/>
</dbReference>
<keyword evidence="1" id="KW-0343">GTPase activation</keyword>
<dbReference type="GO" id="GO:0005096">
    <property type="term" value="F:GTPase activator activity"/>
    <property type="evidence" value="ECO:0007669"/>
    <property type="project" value="UniProtKB-KW"/>
</dbReference>
<dbReference type="Pfam" id="PF00616">
    <property type="entry name" value="RasGAP"/>
    <property type="match status" value="1"/>
</dbReference>
<dbReference type="InterPro" id="IPR035892">
    <property type="entry name" value="C2_domain_sf"/>
</dbReference>
<dbReference type="OrthoDB" id="775356at2759"/>
<dbReference type="InterPro" id="IPR001936">
    <property type="entry name" value="RasGAP_dom"/>
</dbReference>
<sequence>MEDKEFLVSVELFVSNKAAVGLRKPPPPTSRKKDGKRESLRPPFGPSDDSQKKLKEKSSWLSLSKTVASSGSWRPATCRLTEEEEGCLMNVYIDETTLYQTVYVHQLNHTDIRSADRSLFYRKDCVGIHCVSGQRWSVLPSNEPLYLHFPNTDTANTWITLLRSYAIPEIYGRFFSPSDGGLYRMWRQVELTIIRGRNLGHPKLYENDIGGLDETEAEAEGTDMDVYCEVYINDVLSGRTTTKRCPGSTDWHEAFTFCDLPPFGTLEILVWREKKLTKPIALGNVQVCLSDFRRGEGVEGWFPVLFGDAGGPSTHLGDLRLKLKVDEELILPLSAYSDLLETLYSRNCLDWMNDLEGRLQLSTLSSQVLSISIARNVLLEHIFELADREVDGTPNSHNTLFRGNTVLTKTMEMSMAWYGRGFLEASIGPVIRRLYGERVAIEIDPVRSTAKSAKDIERNVDQLVFWCQEVWNSIYSTRGECPMEMRRLFAHIRQLVEKRYSVKDMPHDKGRELPWQSVSAFCFLRFFVPAILHPHLFGLCPGLPDGPVQRSLTLIAKVIQSLANLNAAVQREEFMKGVKNFLSNSLPAMIDYILVVSTFNSEKARGPYGYSGDRHERLHVMNSVQQRGPDMPLLHREAIPLLPHLLDIPRHLAIITSAVIRHARSVARTNSDELEEGPLDAFCARCFEVEQRALLRVSHLAARQKPSFDRRPSTSASVSASSGDPSATTPTKSKRKLSKASRPSTAPSFNDNSSDGHRSRAPSSINSDISLPSSPVRSRHSTHGEVSEIDLSSDYPSSPTATSPSVHQVMSDDSISRVGPYSPDAPEDPGRKKRGLLRGILTRH</sequence>
<feature type="domain" description="Ras-GAP" evidence="4">
    <location>
        <begin position="360"/>
        <end position="564"/>
    </location>
</feature>
<dbReference type="Gene3D" id="2.60.40.150">
    <property type="entry name" value="C2 domain"/>
    <property type="match status" value="1"/>
</dbReference>
<feature type="region of interest" description="Disordered" evidence="2">
    <location>
        <begin position="19"/>
        <end position="57"/>
    </location>
</feature>
<dbReference type="CDD" id="cd05137">
    <property type="entry name" value="RasGAP_CLA2_BUD2"/>
    <property type="match status" value="1"/>
</dbReference>
<proteinExistence type="predicted"/>
<evidence type="ECO:0000313" key="6">
    <source>
        <dbReference type="Proteomes" id="UP000076761"/>
    </source>
</evidence>
<feature type="compositionally biased region" description="Polar residues" evidence="2">
    <location>
        <begin position="794"/>
        <end position="813"/>
    </location>
</feature>
<dbReference type="STRING" id="1314782.A0A165W2L6"/>
<evidence type="ECO:0000256" key="1">
    <source>
        <dbReference type="ARBA" id="ARBA00022468"/>
    </source>
</evidence>
<dbReference type="InterPro" id="IPR039360">
    <property type="entry name" value="Ras_GTPase"/>
</dbReference>
<dbReference type="PROSITE" id="PS50018">
    <property type="entry name" value="RAS_GTPASE_ACTIV_2"/>
    <property type="match status" value="1"/>
</dbReference>
<dbReference type="InParanoid" id="A0A165W2L6"/>
<feature type="region of interest" description="Disordered" evidence="2">
    <location>
        <begin position="702"/>
        <end position="844"/>
    </location>
</feature>
<dbReference type="SUPFAM" id="SSF49562">
    <property type="entry name" value="C2 domain (Calcium/lipid-binding domain, CaLB)"/>
    <property type="match status" value="1"/>
</dbReference>
<name>A0A165W2L6_9AGAM</name>
<organism evidence="5 6">
    <name type="scientific">Neolentinus lepideus HHB14362 ss-1</name>
    <dbReference type="NCBI Taxonomy" id="1314782"/>
    <lineage>
        <taxon>Eukaryota</taxon>
        <taxon>Fungi</taxon>
        <taxon>Dikarya</taxon>
        <taxon>Basidiomycota</taxon>
        <taxon>Agaricomycotina</taxon>
        <taxon>Agaricomycetes</taxon>
        <taxon>Gloeophyllales</taxon>
        <taxon>Gloeophyllaceae</taxon>
        <taxon>Neolentinus</taxon>
    </lineage>
</organism>
<evidence type="ECO:0000259" key="4">
    <source>
        <dbReference type="PROSITE" id="PS50018"/>
    </source>
</evidence>
<dbReference type="Gene3D" id="1.10.506.10">
    <property type="entry name" value="GTPase Activation - p120gap, domain 1"/>
    <property type="match status" value="1"/>
</dbReference>
<feature type="compositionally biased region" description="Low complexity" evidence="2">
    <location>
        <begin position="713"/>
        <end position="727"/>
    </location>
</feature>
<feature type="compositionally biased region" description="Basic and acidic residues" evidence="2">
    <location>
        <begin position="31"/>
        <end position="40"/>
    </location>
</feature>
<dbReference type="Proteomes" id="UP000076761">
    <property type="component" value="Unassembled WGS sequence"/>
</dbReference>
<dbReference type="PANTHER" id="PTHR10194">
    <property type="entry name" value="RAS GTPASE-ACTIVATING PROTEINS"/>
    <property type="match status" value="1"/>
</dbReference>
<evidence type="ECO:0000313" key="5">
    <source>
        <dbReference type="EMBL" id="KZT30577.1"/>
    </source>
</evidence>
<keyword evidence="6" id="KW-1185">Reference proteome</keyword>
<evidence type="ECO:0000259" key="3">
    <source>
        <dbReference type="PROSITE" id="PS50004"/>
    </source>
</evidence>
<dbReference type="SMART" id="SM00239">
    <property type="entry name" value="C2"/>
    <property type="match status" value="1"/>
</dbReference>
<feature type="compositionally biased region" description="Low complexity" evidence="2">
    <location>
        <begin position="762"/>
        <end position="775"/>
    </location>
</feature>